<evidence type="ECO:0000256" key="1">
    <source>
        <dbReference type="SAM" id="MobiDB-lite"/>
    </source>
</evidence>
<dbReference type="EMBL" id="JAYWLC010000001">
    <property type="protein sequence ID" value="MER5170277.1"/>
    <property type="molecule type" value="Genomic_DNA"/>
</dbReference>
<dbReference type="RefSeq" id="WP_350934108.1">
    <property type="nucleotide sequence ID" value="NZ_JAYWLC010000001.1"/>
</dbReference>
<gene>
    <name evidence="2" type="ORF">VSX56_00695</name>
</gene>
<reference evidence="2 3" key="2">
    <citation type="submission" date="2024-06" db="EMBL/GenBank/DDBJ databases">
        <title>Thioclava kandeliae sp. nov. from a rhizosphere soil sample of Kandelia candel in a mangrove.</title>
        <authorList>
            <person name="Mu T."/>
        </authorList>
    </citation>
    <scope>NUCLEOTIDE SEQUENCE [LARGE SCALE GENOMIC DNA]</scope>
    <source>
        <strain evidence="2 3">CPCC 100088</strain>
    </source>
</reference>
<evidence type="ECO:0000313" key="2">
    <source>
        <dbReference type="EMBL" id="MER5170277.1"/>
    </source>
</evidence>
<feature type="region of interest" description="Disordered" evidence="1">
    <location>
        <begin position="228"/>
        <end position="255"/>
    </location>
</feature>
<organism evidence="2 3">
    <name type="scientific">Thioclava kandeliae</name>
    <dbReference type="NCBI Taxonomy" id="3070818"/>
    <lineage>
        <taxon>Bacteria</taxon>
        <taxon>Pseudomonadati</taxon>
        <taxon>Pseudomonadota</taxon>
        <taxon>Alphaproteobacteria</taxon>
        <taxon>Rhodobacterales</taxon>
        <taxon>Paracoccaceae</taxon>
        <taxon>Thioclava</taxon>
    </lineage>
</organism>
<sequence length="442" mass="46298">MPFVAFNAPDRRRFSVWHRLSVFLCMAIAVSGVPRSGGAQEAMLRIPGPLDGRILSVTFEGQGEPIQLSERAILAGGVQTGLARVGVLSGPDGPLQPTALYAVEGDLPAGFGRCADGPAAFLALRRDKGSTALSGFVFEARPRLAMARGEGLCARVTLNTPLPPDPARAEPDPVDIAMVSTMDRLTPVANMVETDMVEEIGSAAPDPALMAGQLSHGLLAELDPYRPKLSSAREPEPAAEPAISDAVTKEAASSEERLAALAMRPGAATATLPDAAPGPDGGPAPEPVAQTPASKGAWRVIEARDARDLPQVALVLEASETLGGNGEQAKLVARCMGNQTALFAVWPKGFSGDARAGFLTERDVILQIDDARPESQIWELWPTQDATYAPGFPGDLLRSLQAAKQLTLRTANVAGGPLEARFDLAGLAGHLPVLAAPCRWTP</sequence>
<name>A0ABV1SBK3_9RHOB</name>
<dbReference type="Proteomes" id="UP001438953">
    <property type="component" value="Unassembled WGS sequence"/>
</dbReference>
<comment type="caution">
    <text evidence="2">The sequence shown here is derived from an EMBL/GenBank/DDBJ whole genome shotgun (WGS) entry which is preliminary data.</text>
</comment>
<proteinExistence type="predicted"/>
<feature type="compositionally biased region" description="Low complexity" evidence="1">
    <location>
        <begin position="269"/>
        <end position="278"/>
    </location>
</feature>
<evidence type="ECO:0000313" key="3">
    <source>
        <dbReference type="Proteomes" id="UP001438953"/>
    </source>
</evidence>
<accession>A0ABV1SBK3</accession>
<feature type="region of interest" description="Disordered" evidence="1">
    <location>
        <begin position="269"/>
        <end position="291"/>
    </location>
</feature>
<reference evidence="2 3" key="1">
    <citation type="submission" date="2024-01" db="EMBL/GenBank/DDBJ databases">
        <authorList>
            <person name="Deng Y."/>
            <person name="Su J."/>
        </authorList>
    </citation>
    <scope>NUCLEOTIDE SEQUENCE [LARGE SCALE GENOMIC DNA]</scope>
    <source>
        <strain evidence="2 3">CPCC 100088</strain>
    </source>
</reference>
<protein>
    <submittedName>
        <fullName evidence="2">Uncharacterized protein</fullName>
    </submittedName>
</protein>
<keyword evidence="3" id="KW-1185">Reference proteome</keyword>